<dbReference type="Gene3D" id="3.40.50.150">
    <property type="entry name" value="Vaccinia Virus protein VP39"/>
    <property type="match status" value="1"/>
</dbReference>
<sequence>MKTIKDWGRWIRPGSIAIDIGTHSGDTTVPFAVSAAMTIGFEPNPAVYKMVQANRDANPELSIKIHQYGVASRAYKDTWSYGCNGGADDKGLTELNFHVELVVLSDFLEKNYSDDVIANISFIKIDTEGYDMYILDTLEPIFKKTKERPIIFIEWFVSFKKDKNLELLSHIEKINYVAYDPERGRKKANLNVNDREYHDLILFPKERLNELIRTKDGDNHNHDHPKT</sequence>
<dbReference type="Proteomes" id="UP000663860">
    <property type="component" value="Unassembled WGS sequence"/>
</dbReference>
<protein>
    <recommendedName>
        <fullName evidence="1">Methyltransferase FkbM domain-containing protein</fullName>
    </recommendedName>
</protein>
<comment type="caution">
    <text evidence="2">The sequence shown here is derived from an EMBL/GenBank/DDBJ whole genome shotgun (WGS) entry which is preliminary data.</text>
</comment>
<accession>A0A815SVP0</accession>
<dbReference type="AlphaFoldDB" id="A0A815SVP0"/>
<dbReference type="SUPFAM" id="SSF53335">
    <property type="entry name" value="S-adenosyl-L-methionine-dependent methyltransferases"/>
    <property type="match status" value="1"/>
</dbReference>
<proteinExistence type="predicted"/>
<evidence type="ECO:0000313" key="4">
    <source>
        <dbReference type="Proteomes" id="UP000663860"/>
    </source>
</evidence>
<dbReference type="Proteomes" id="UP000663868">
    <property type="component" value="Unassembled WGS sequence"/>
</dbReference>
<feature type="domain" description="Methyltransferase FkbM" evidence="1">
    <location>
        <begin position="19"/>
        <end position="176"/>
    </location>
</feature>
<name>A0A815SVP0_9BILA</name>
<dbReference type="InterPro" id="IPR006342">
    <property type="entry name" value="FkbM_mtfrase"/>
</dbReference>
<organism evidence="2 4">
    <name type="scientific">Adineta steineri</name>
    <dbReference type="NCBI Taxonomy" id="433720"/>
    <lineage>
        <taxon>Eukaryota</taxon>
        <taxon>Metazoa</taxon>
        <taxon>Spiralia</taxon>
        <taxon>Gnathifera</taxon>
        <taxon>Rotifera</taxon>
        <taxon>Eurotatoria</taxon>
        <taxon>Bdelloidea</taxon>
        <taxon>Adinetida</taxon>
        <taxon>Adinetidae</taxon>
        <taxon>Adineta</taxon>
    </lineage>
</organism>
<dbReference type="NCBIfam" id="TIGR01444">
    <property type="entry name" value="fkbM_fam"/>
    <property type="match status" value="1"/>
</dbReference>
<evidence type="ECO:0000259" key="1">
    <source>
        <dbReference type="Pfam" id="PF05050"/>
    </source>
</evidence>
<gene>
    <name evidence="2" type="ORF">IZO911_LOCUS44864</name>
    <name evidence="3" type="ORF">KXQ929_LOCUS33817</name>
</gene>
<dbReference type="Pfam" id="PF05050">
    <property type="entry name" value="Methyltransf_21"/>
    <property type="match status" value="1"/>
</dbReference>
<evidence type="ECO:0000313" key="3">
    <source>
        <dbReference type="EMBL" id="CAF4088665.1"/>
    </source>
</evidence>
<reference evidence="2" key="1">
    <citation type="submission" date="2021-02" db="EMBL/GenBank/DDBJ databases">
        <authorList>
            <person name="Nowell W R."/>
        </authorList>
    </citation>
    <scope>NUCLEOTIDE SEQUENCE</scope>
</reference>
<dbReference type="EMBL" id="CAJOBB010004427">
    <property type="protein sequence ID" value="CAF4088665.1"/>
    <property type="molecule type" value="Genomic_DNA"/>
</dbReference>
<dbReference type="EMBL" id="CAJNOE010003049">
    <property type="protein sequence ID" value="CAF1498082.1"/>
    <property type="molecule type" value="Genomic_DNA"/>
</dbReference>
<dbReference type="InterPro" id="IPR029063">
    <property type="entry name" value="SAM-dependent_MTases_sf"/>
</dbReference>
<evidence type="ECO:0000313" key="2">
    <source>
        <dbReference type="EMBL" id="CAF1498082.1"/>
    </source>
</evidence>